<dbReference type="InterPro" id="IPR027268">
    <property type="entry name" value="Peptidase_M4/M1_CTD_sf"/>
</dbReference>
<evidence type="ECO:0000256" key="8">
    <source>
        <dbReference type="ARBA" id="ARBA00022833"/>
    </source>
</evidence>
<keyword evidence="9 11" id="KW-0482">Metalloprotease</keyword>
<keyword evidence="5 11" id="KW-0645">Protease</keyword>
<organism evidence="12 13">
    <name type="scientific">Batrachochytrium salamandrivorans</name>
    <dbReference type="NCBI Taxonomy" id="1357716"/>
    <lineage>
        <taxon>Eukaryota</taxon>
        <taxon>Fungi</taxon>
        <taxon>Fungi incertae sedis</taxon>
        <taxon>Chytridiomycota</taxon>
        <taxon>Chytridiomycota incertae sedis</taxon>
        <taxon>Chytridiomycetes</taxon>
        <taxon>Rhizophydiales</taxon>
        <taxon>Rhizophydiales incertae sedis</taxon>
        <taxon>Batrachochytrium</taxon>
    </lineage>
</organism>
<gene>
    <name evidence="12" type="ORF">BASA50_006896</name>
</gene>
<keyword evidence="4 11" id="KW-0964">Secreted</keyword>
<comment type="similarity">
    <text evidence="3 11">Belongs to the peptidase M36 family.</text>
</comment>
<dbReference type="InterPro" id="IPR050371">
    <property type="entry name" value="Fungal_virulence_M36"/>
</dbReference>
<keyword evidence="6 11" id="KW-0479">Metal-binding</keyword>
<keyword evidence="8 11" id="KW-0862">Zinc</keyword>
<dbReference type="Gene3D" id="1.10.390.10">
    <property type="entry name" value="Neutral Protease Domain 2"/>
    <property type="match status" value="1"/>
</dbReference>
<evidence type="ECO:0000256" key="5">
    <source>
        <dbReference type="ARBA" id="ARBA00022670"/>
    </source>
</evidence>
<evidence type="ECO:0000256" key="3">
    <source>
        <dbReference type="ARBA" id="ARBA00006006"/>
    </source>
</evidence>
<reference evidence="12 13" key="1">
    <citation type="submission" date="2021-02" db="EMBL/GenBank/DDBJ databases">
        <title>Variation within the Batrachochytrium salamandrivorans European outbreak.</title>
        <authorList>
            <person name="Kelly M."/>
            <person name="Pasmans F."/>
            <person name="Shea T.P."/>
            <person name="Munoz J.F."/>
            <person name="Carranza S."/>
            <person name="Cuomo C.A."/>
            <person name="Martel A."/>
        </authorList>
    </citation>
    <scope>NUCLEOTIDE SEQUENCE [LARGE SCALE GENOMIC DNA]</scope>
    <source>
        <strain evidence="12 13">AMFP18/2</strain>
    </source>
</reference>
<evidence type="ECO:0000256" key="6">
    <source>
        <dbReference type="ARBA" id="ARBA00022723"/>
    </source>
</evidence>
<dbReference type="InterPro" id="IPR001842">
    <property type="entry name" value="Peptidase_M36"/>
</dbReference>
<feature type="chain" id="PRO_5045011556" description="Extracellular metalloproteinase" evidence="11">
    <location>
        <begin position="20"/>
        <end position="591"/>
    </location>
</feature>
<dbReference type="EC" id="3.4.24.-" evidence="11"/>
<proteinExistence type="inferred from homology"/>
<comment type="caution">
    <text evidence="12">The sequence shown here is derived from an EMBL/GenBank/DDBJ whole genome shotgun (WGS) entry which is preliminary data.</text>
</comment>
<keyword evidence="10 11" id="KW-0865">Zymogen</keyword>
<dbReference type="EMBL" id="JAFCIX010000340">
    <property type="protein sequence ID" value="KAH6593987.1"/>
    <property type="molecule type" value="Genomic_DNA"/>
</dbReference>
<dbReference type="SUPFAM" id="SSF55486">
    <property type="entry name" value="Metalloproteases ('zincins'), catalytic domain"/>
    <property type="match status" value="1"/>
</dbReference>
<evidence type="ECO:0000256" key="4">
    <source>
        <dbReference type="ARBA" id="ARBA00022525"/>
    </source>
</evidence>
<dbReference type="Pfam" id="PF02128">
    <property type="entry name" value="Peptidase_M36"/>
    <property type="match status" value="1"/>
</dbReference>
<feature type="signal peptide" evidence="11">
    <location>
        <begin position="1"/>
        <end position="19"/>
    </location>
</feature>
<name>A0ABQ8F8B2_9FUNG</name>
<accession>A0ABQ8F8B2</accession>
<evidence type="ECO:0000256" key="11">
    <source>
        <dbReference type="RuleBase" id="RU364017"/>
    </source>
</evidence>
<evidence type="ECO:0000256" key="2">
    <source>
        <dbReference type="ARBA" id="ARBA00004613"/>
    </source>
</evidence>
<evidence type="ECO:0000313" key="12">
    <source>
        <dbReference type="EMBL" id="KAH6593987.1"/>
    </source>
</evidence>
<keyword evidence="7 11" id="KW-0378">Hydrolase</keyword>
<comment type="cofactor">
    <cofactor evidence="1 11">
        <name>Zn(2+)</name>
        <dbReference type="ChEBI" id="CHEBI:29105"/>
    </cofactor>
</comment>
<keyword evidence="11" id="KW-0732">Signal</keyword>
<protein>
    <recommendedName>
        <fullName evidence="11">Extracellular metalloproteinase</fullName>
        <ecNumber evidence="11">3.4.24.-</ecNumber>
    </recommendedName>
    <alternativeName>
        <fullName evidence="11">Fungalysin</fullName>
    </alternativeName>
</protein>
<keyword evidence="13" id="KW-1185">Reference proteome</keyword>
<dbReference type="CDD" id="cd09596">
    <property type="entry name" value="M36"/>
    <property type="match status" value="1"/>
</dbReference>
<evidence type="ECO:0000313" key="13">
    <source>
        <dbReference type="Proteomes" id="UP001648503"/>
    </source>
</evidence>
<dbReference type="PANTHER" id="PTHR33478:SF1">
    <property type="entry name" value="EXTRACELLULAR METALLOPROTEINASE MEP"/>
    <property type="match status" value="1"/>
</dbReference>
<dbReference type="Gene3D" id="3.10.170.10">
    <property type="match status" value="1"/>
</dbReference>
<evidence type="ECO:0000256" key="10">
    <source>
        <dbReference type="ARBA" id="ARBA00023145"/>
    </source>
</evidence>
<evidence type="ECO:0000256" key="9">
    <source>
        <dbReference type="ARBA" id="ARBA00023049"/>
    </source>
</evidence>
<dbReference type="PANTHER" id="PTHR33478">
    <property type="entry name" value="EXTRACELLULAR METALLOPROTEINASE MEP"/>
    <property type="match status" value="1"/>
</dbReference>
<evidence type="ECO:0000256" key="7">
    <source>
        <dbReference type="ARBA" id="ARBA00022801"/>
    </source>
</evidence>
<dbReference type="PRINTS" id="PR00999">
    <property type="entry name" value="FUNGALYSIN"/>
</dbReference>
<sequence length="591" mass="64958">MVTVSLFLALALVSSTVVAQPGENSIAEEIAYLYRMMNLEIPTKSIYEWIPPNERAPAPTSDEDPVKIGLSYLVQKLSLQSNEFKMSTSFTDHFGVTHVCGTPFYKGSVNRNLHAAVHVKNGQAFFYSTIINEDQVLATIPPPTPESMVEKSSEGAVGAAADCLKVPCHHDTAPVMEYHPTGNKDTPHHLVFTIILTAIFPIYATVSHLTVVNPGGGVSRKRFKMGFAYKVVNLPNESPNDGFSTIVNPENFQSSPEGWTEGYKTIGNNVEVNAEGGTPFETTTKGVFDGIFDPTPPSQTPRYTAVGVINAFYVANMFHDITYQYGFTEKAGNFQKNNFNKGGKGRDPVIINVQSSKEKNGAEFSASLDGYRSVLTIYISTATEPSRDPALDNTVVIHELTHGLTDRLTGGAQTKICMTDTESLGLSEGYSDIVAIIFTAKLEDTRNTEKVIGEYVEGDSQGLRRYPYTTDMDVNPLTYKDAAEEEDPHRLGTIWATMLLEVYWNFVDAHGFSANLHDATQKEGNIIFLQLLVGTLMIQPCDPTFISARDAMLATDYAYYNGVHEHLIRQGFFKRGLGSISQSDPTTDNVV</sequence>
<evidence type="ECO:0000256" key="1">
    <source>
        <dbReference type="ARBA" id="ARBA00001947"/>
    </source>
</evidence>
<dbReference type="Proteomes" id="UP001648503">
    <property type="component" value="Unassembled WGS sequence"/>
</dbReference>
<comment type="subcellular location">
    <subcellularLocation>
        <location evidence="2 11">Secreted</location>
    </subcellularLocation>
</comment>